<gene>
    <name evidence="2" type="ORF">BZG01_09745</name>
</gene>
<organism evidence="2 3">
    <name type="scientific">Labilibaculum manganireducens</name>
    <dbReference type="NCBI Taxonomy" id="1940525"/>
    <lineage>
        <taxon>Bacteria</taxon>
        <taxon>Pseudomonadati</taxon>
        <taxon>Bacteroidota</taxon>
        <taxon>Bacteroidia</taxon>
        <taxon>Marinilabiliales</taxon>
        <taxon>Marinifilaceae</taxon>
        <taxon>Labilibaculum</taxon>
    </lineage>
</organism>
<sequence>MEFLYCITFAMNNKDLKHMKSDKEKDITTKTLSVLEVLNKHLEDYLNLLEQSLTTEGLSQLVLKEFTEVSDFFISIGDQEYNKAQTDKNPDFTTIYILNYLLPESFKNTMLIHRDVLLQLQISKNKKQESLVDDQTVQHHLKESKAILEKATNSFAQKISAELNPVQQTNKKRKKHISKTKHQQNPWEVYKNQFLTVQNQVKEIEKSTQTLSNIILVFKDIKNHTQNICATLISELENAKQTISKVLDSVQNLDEIVKTADTISLIEDILDDLEVTNTKQETYAFDIELKIASLEESSIPVASEDGLLLIKKIDFNKSAKKWLNYMLLPDMIELWQNRTNLLAFYKHSLLNLKSSLTLLKNNNTLETLPSQVQSIQNLLRSANTNENLQRKIIGLVQEKFSTEFLVSNIYHSEDFLKVSLQSSITQLTSSKNKFLLEVEKKFKNTLSFFSRTYEISTADNPFMKLEASSKCIEYRTFKASNVHYDTLFLNKNFIGDLFFVPRETEKQKLQETLNLWKKGHNKAVLVVGNSLSGKSTFIESAAKDHFDKQSIFLEPDSTISVEGRKFTSTKNLAEALQHIKKHTYNFRPLLVIDNLELWRDKNHSLLDNVRAAIEFVESESDQVFVIMTTSNAMQSHLDKRLPFSNSFSSVIDVNKAKTDEIHKAILLRHGASHRSLVTEKGLPLLNKQLELYVQKLCKNYGNNMGEVLQAWTYAITTSDDHKVVFEEKEYDFEDFFTPEEVIILKYVLLYKHINEIVLKTLLGNRYNISYKSGLKRLTNTKVFLRNTEGNLVLNQVLYHNIREILKYRGTLN</sequence>
<reference evidence="2 3" key="1">
    <citation type="journal article" date="2017" name="Front. Microbiol.">
        <title>Labilibaculum manganireducens gen. nov., sp. nov. and Labilibaculum filiforme sp. nov., Novel Bacteroidetes Isolated from Subsurface Sediments of the Baltic Sea.</title>
        <authorList>
            <person name="Vandieken V."/>
            <person name="Marshall I.P."/>
            <person name="Niemann H."/>
            <person name="Engelen B."/>
            <person name="Cypionka H."/>
        </authorList>
    </citation>
    <scope>NUCLEOTIDE SEQUENCE [LARGE SCALE GENOMIC DNA]</scope>
    <source>
        <strain evidence="2 3">59.10-2M</strain>
    </source>
</reference>
<name>A0A2N3I902_9BACT</name>
<keyword evidence="3" id="KW-1185">Reference proteome</keyword>
<dbReference type="SMART" id="SM00382">
    <property type="entry name" value="AAA"/>
    <property type="match status" value="1"/>
</dbReference>
<dbReference type="Proteomes" id="UP000233618">
    <property type="component" value="Unassembled WGS sequence"/>
</dbReference>
<dbReference type="InterPro" id="IPR027417">
    <property type="entry name" value="P-loop_NTPase"/>
</dbReference>
<accession>A0A2N3I902</accession>
<dbReference type="RefSeq" id="WP_143470873.1">
    <property type="nucleotide sequence ID" value="NZ_MVDE01000012.1"/>
</dbReference>
<evidence type="ECO:0000313" key="2">
    <source>
        <dbReference type="EMBL" id="PKQ66801.1"/>
    </source>
</evidence>
<feature type="domain" description="AAA+ ATPase" evidence="1">
    <location>
        <begin position="520"/>
        <end position="657"/>
    </location>
</feature>
<dbReference type="Gene3D" id="3.40.50.300">
    <property type="entry name" value="P-loop containing nucleotide triphosphate hydrolases"/>
    <property type="match status" value="1"/>
</dbReference>
<dbReference type="EMBL" id="MVDE01000012">
    <property type="protein sequence ID" value="PKQ66801.1"/>
    <property type="molecule type" value="Genomic_DNA"/>
</dbReference>
<dbReference type="InterPro" id="IPR003593">
    <property type="entry name" value="AAA+_ATPase"/>
</dbReference>
<dbReference type="SUPFAM" id="SSF52540">
    <property type="entry name" value="P-loop containing nucleoside triphosphate hydrolases"/>
    <property type="match status" value="1"/>
</dbReference>
<proteinExistence type="predicted"/>
<dbReference type="AlphaFoldDB" id="A0A2N3I902"/>
<comment type="caution">
    <text evidence="2">The sequence shown here is derived from an EMBL/GenBank/DDBJ whole genome shotgun (WGS) entry which is preliminary data.</text>
</comment>
<protein>
    <recommendedName>
        <fullName evidence="1">AAA+ ATPase domain-containing protein</fullName>
    </recommendedName>
</protein>
<evidence type="ECO:0000313" key="3">
    <source>
        <dbReference type="Proteomes" id="UP000233618"/>
    </source>
</evidence>
<evidence type="ECO:0000259" key="1">
    <source>
        <dbReference type="SMART" id="SM00382"/>
    </source>
</evidence>